<name>A0A382BBA8_9ZZZZ</name>
<sequence length="24" mass="2725">MAALLVFKNKNPELKHEAENALPF</sequence>
<evidence type="ECO:0000313" key="1">
    <source>
        <dbReference type="EMBL" id="SVB10513.1"/>
    </source>
</evidence>
<organism evidence="1">
    <name type="scientific">marine metagenome</name>
    <dbReference type="NCBI Taxonomy" id="408172"/>
    <lineage>
        <taxon>unclassified sequences</taxon>
        <taxon>metagenomes</taxon>
        <taxon>ecological metagenomes</taxon>
    </lineage>
</organism>
<accession>A0A382BBA8</accession>
<proteinExistence type="predicted"/>
<dbReference type="EMBL" id="UINC01028827">
    <property type="protein sequence ID" value="SVB10513.1"/>
    <property type="molecule type" value="Genomic_DNA"/>
</dbReference>
<gene>
    <name evidence="1" type="ORF">METZ01_LOCUS163367</name>
</gene>
<reference evidence="1" key="1">
    <citation type="submission" date="2018-05" db="EMBL/GenBank/DDBJ databases">
        <authorList>
            <person name="Lanie J.A."/>
            <person name="Ng W.-L."/>
            <person name="Kazmierczak K.M."/>
            <person name="Andrzejewski T.M."/>
            <person name="Davidsen T.M."/>
            <person name="Wayne K.J."/>
            <person name="Tettelin H."/>
            <person name="Glass J.I."/>
            <person name="Rusch D."/>
            <person name="Podicherti R."/>
            <person name="Tsui H.-C.T."/>
            <person name="Winkler M.E."/>
        </authorList>
    </citation>
    <scope>NUCLEOTIDE SEQUENCE</scope>
</reference>
<protein>
    <submittedName>
        <fullName evidence="1">Uncharacterized protein</fullName>
    </submittedName>
</protein>
<dbReference type="AlphaFoldDB" id="A0A382BBA8"/>